<feature type="compositionally biased region" description="Basic residues" evidence="1">
    <location>
        <begin position="95"/>
        <end position="104"/>
    </location>
</feature>
<feature type="compositionally biased region" description="Low complexity" evidence="1">
    <location>
        <begin position="30"/>
        <end position="41"/>
    </location>
</feature>
<evidence type="ECO:0000313" key="4">
    <source>
        <dbReference type="Proteomes" id="UP000440578"/>
    </source>
</evidence>
<dbReference type="Proteomes" id="UP000440578">
    <property type="component" value="Unassembled WGS sequence"/>
</dbReference>
<organism evidence="3 4">
    <name type="scientific">Amphibalanus amphitrite</name>
    <name type="common">Striped barnacle</name>
    <name type="synonym">Balanus amphitrite</name>
    <dbReference type="NCBI Taxonomy" id="1232801"/>
    <lineage>
        <taxon>Eukaryota</taxon>
        <taxon>Metazoa</taxon>
        <taxon>Ecdysozoa</taxon>
        <taxon>Arthropoda</taxon>
        <taxon>Crustacea</taxon>
        <taxon>Multicrustacea</taxon>
        <taxon>Cirripedia</taxon>
        <taxon>Thoracica</taxon>
        <taxon>Thoracicalcarea</taxon>
        <taxon>Balanomorpha</taxon>
        <taxon>Balanoidea</taxon>
        <taxon>Balanidae</taxon>
        <taxon>Amphibalaninae</taxon>
        <taxon>Amphibalanus</taxon>
    </lineage>
</organism>
<feature type="region of interest" description="Disordered" evidence="1">
    <location>
        <begin position="66"/>
        <end position="145"/>
    </location>
</feature>
<feature type="region of interest" description="Disordered" evidence="1">
    <location>
        <begin position="1"/>
        <end position="48"/>
    </location>
</feature>
<feature type="transmembrane region" description="Helical" evidence="2">
    <location>
        <begin position="281"/>
        <end position="304"/>
    </location>
</feature>
<evidence type="ECO:0000256" key="1">
    <source>
        <dbReference type="SAM" id="MobiDB-lite"/>
    </source>
</evidence>
<protein>
    <submittedName>
        <fullName evidence="3">Uncharacterized protein</fullName>
    </submittedName>
</protein>
<name>A0A6A4W5F1_AMPAM</name>
<keyword evidence="4" id="KW-1185">Reference proteome</keyword>
<comment type="caution">
    <text evidence="3">The sequence shown here is derived from an EMBL/GenBank/DDBJ whole genome shotgun (WGS) entry which is preliminary data.</text>
</comment>
<proteinExistence type="predicted"/>
<dbReference type="EMBL" id="VIIS01001193">
    <property type="protein sequence ID" value="KAF0301163.1"/>
    <property type="molecule type" value="Genomic_DNA"/>
</dbReference>
<dbReference type="AlphaFoldDB" id="A0A6A4W5F1"/>
<reference evidence="3 4" key="1">
    <citation type="submission" date="2019-07" db="EMBL/GenBank/DDBJ databases">
        <title>Draft genome assembly of a fouling barnacle, Amphibalanus amphitrite (Darwin, 1854): The first reference genome for Thecostraca.</title>
        <authorList>
            <person name="Kim W."/>
        </authorList>
    </citation>
    <scope>NUCLEOTIDE SEQUENCE [LARGE SCALE GENOMIC DNA]</scope>
    <source>
        <strain evidence="3">SNU_AA5</strain>
        <tissue evidence="3">Soma without cirri and trophi</tissue>
    </source>
</reference>
<evidence type="ECO:0000313" key="3">
    <source>
        <dbReference type="EMBL" id="KAF0301163.1"/>
    </source>
</evidence>
<accession>A0A6A4W5F1</accession>
<keyword evidence="2" id="KW-0812">Transmembrane</keyword>
<feature type="compositionally biased region" description="Polar residues" evidence="1">
    <location>
        <begin position="66"/>
        <end position="81"/>
    </location>
</feature>
<keyword evidence="2" id="KW-1133">Transmembrane helix</keyword>
<gene>
    <name evidence="3" type="ORF">FJT64_026479</name>
</gene>
<sequence>MAEPSEPWTPARHRQREPPADLALLERRSSSAGRCRSGGSSPYQQRHLDDDTLRLQSRSACCVHQATASWSERPTRSTSHLQGCARDPAAPCGSRPRHRHRHPAGRSSSRSRSGDRSRHRERRRLPRQAHSLDCRPQTGRAPLLRQSTVAVASDEEYVPGSPAPLHHCRSPVGSCRSPVGSCRSPLGSCRSPLGSYRSPLGSRRSGLGRQSTCEIPEDFGPRRSAASSVVSRSGLSCSASLVDLGSGGAEMAAPMLPVLAQVLCTRAALARRGEKRPDQRLRWAVIITGLLLLAAAVVMVGVTLKMAPNIDDVGEWRPSAV</sequence>
<feature type="compositionally biased region" description="Basic and acidic residues" evidence="1">
    <location>
        <begin position="16"/>
        <end position="29"/>
    </location>
</feature>
<keyword evidence="2" id="KW-0472">Membrane</keyword>
<evidence type="ECO:0000256" key="2">
    <source>
        <dbReference type="SAM" id="Phobius"/>
    </source>
</evidence>